<dbReference type="Pfam" id="PF00441">
    <property type="entry name" value="Acyl-CoA_dh_1"/>
    <property type="match status" value="1"/>
</dbReference>
<dbReference type="SUPFAM" id="SSF56645">
    <property type="entry name" value="Acyl-CoA dehydrogenase NM domain-like"/>
    <property type="match status" value="1"/>
</dbReference>
<proteinExistence type="inferred from homology"/>
<evidence type="ECO:0000313" key="8">
    <source>
        <dbReference type="EMBL" id="MDN4121430.1"/>
    </source>
</evidence>
<keyword evidence="3" id="KW-0285">Flavoprotein</keyword>
<keyword evidence="9" id="KW-1185">Reference proteome</keyword>
<dbReference type="InterPro" id="IPR036250">
    <property type="entry name" value="AcylCo_DH-like_C"/>
</dbReference>
<comment type="similarity">
    <text evidence="2">Belongs to the acyl-CoA dehydrogenase family.</text>
</comment>
<evidence type="ECO:0000313" key="9">
    <source>
        <dbReference type="Proteomes" id="UP001168613"/>
    </source>
</evidence>
<dbReference type="Pfam" id="PF02771">
    <property type="entry name" value="Acyl-CoA_dh_N"/>
    <property type="match status" value="1"/>
</dbReference>
<keyword evidence="4" id="KW-0274">FAD</keyword>
<dbReference type="Gene3D" id="2.40.110.10">
    <property type="entry name" value="Butyryl-CoA Dehydrogenase, subunit A, domain 2"/>
    <property type="match status" value="1"/>
</dbReference>
<feature type="domain" description="Acyl-CoA dehydrogenase/oxidase C-terminal" evidence="6">
    <location>
        <begin position="230"/>
        <end position="363"/>
    </location>
</feature>
<evidence type="ECO:0000259" key="6">
    <source>
        <dbReference type="Pfam" id="PF00441"/>
    </source>
</evidence>
<reference evidence="8" key="1">
    <citation type="submission" date="2021-11" db="EMBL/GenBank/DDBJ databases">
        <title>Draft genome sequence of Alcaligenes endophyticus type strain CCUG 75668T.</title>
        <authorList>
            <person name="Salva-Serra F."/>
            <person name="Duran R.E."/>
            <person name="Seeger M."/>
            <person name="Moore E.R.B."/>
            <person name="Jaen-Luchoro D."/>
        </authorList>
    </citation>
    <scope>NUCLEOTIDE SEQUENCE</scope>
    <source>
        <strain evidence="8">CCUG 75668</strain>
    </source>
</reference>
<dbReference type="EMBL" id="JAJHNU010000002">
    <property type="protein sequence ID" value="MDN4121430.1"/>
    <property type="molecule type" value="Genomic_DNA"/>
</dbReference>
<evidence type="ECO:0000256" key="5">
    <source>
        <dbReference type="ARBA" id="ARBA00023002"/>
    </source>
</evidence>
<dbReference type="SUPFAM" id="SSF47203">
    <property type="entry name" value="Acyl-CoA dehydrogenase C-terminal domain-like"/>
    <property type="match status" value="1"/>
</dbReference>
<dbReference type="CDD" id="cd00567">
    <property type="entry name" value="ACAD"/>
    <property type="match status" value="1"/>
</dbReference>
<name>A0ABT8EJW0_9BURK</name>
<dbReference type="InterPro" id="IPR009075">
    <property type="entry name" value="AcylCo_DH/oxidase_C"/>
</dbReference>
<dbReference type="InterPro" id="IPR046373">
    <property type="entry name" value="Acyl-CoA_Oxase/DH_mid-dom_sf"/>
</dbReference>
<evidence type="ECO:0000259" key="7">
    <source>
        <dbReference type="Pfam" id="PF02771"/>
    </source>
</evidence>
<dbReference type="Gene3D" id="1.10.540.10">
    <property type="entry name" value="Acyl-CoA dehydrogenase/oxidase, N-terminal domain"/>
    <property type="match status" value="1"/>
</dbReference>
<dbReference type="PANTHER" id="PTHR43884">
    <property type="entry name" value="ACYL-COA DEHYDROGENASE"/>
    <property type="match status" value="1"/>
</dbReference>
<feature type="domain" description="Acyl-CoA dehydrogenase/oxidase N-terminal" evidence="7">
    <location>
        <begin position="9"/>
        <end position="105"/>
    </location>
</feature>
<comment type="cofactor">
    <cofactor evidence="1">
        <name>FAD</name>
        <dbReference type="ChEBI" id="CHEBI:57692"/>
    </cofactor>
</comment>
<comment type="caution">
    <text evidence="8">The sequence shown here is derived from an EMBL/GenBank/DDBJ whole genome shotgun (WGS) entry which is preliminary data.</text>
</comment>
<dbReference type="Proteomes" id="UP001168613">
    <property type="component" value="Unassembled WGS sequence"/>
</dbReference>
<gene>
    <name evidence="8" type="ORF">LMS43_09030</name>
</gene>
<evidence type="ECO:0000256" key="1">
    <source>
        <dbReference type="ARBA" id="ARBA00001974"/>
    </source>
</evidence>
<dbReference type="PANTHER" id="PTHR43884:SF20">
    <property type="entry name" value="ACYL-COA DEHYDROGENASE FADE28"/>
    <property type="match status" value="1"/>
</dbReference>
<dbReference type="InterPro" id="IPR009100">
    <property type="entry name" value="AcylCoA_DH/oxidase_NM_dom_sf"/>
</dbReference>
<protein>
    <submittedName>
        <fullName evidence="8">Acyl-CoA dehydrogenase</fullName>
    </submittedName>
</protein>
<dbReference type="RefSeq" id="WP_266124110.1">
    <property type="nucleotide sequence ID" value="NZ_JAJHNU010000002.1"/>
</dbReference>
<dbReference type="Gene3D" id="1.20.140.10">
    <property type="entry name" value="Butyryl-CoA Dehydrogenase, subunit A, domain 3"/>
    <property type="match status" value="1"/>
</dbReference>
<sequence>MSHLDVDVQQMLADSVTRWAEGVYTNERRGLATAHAHGCPPAGWQELGEMGWLGLALSEDWGGVGGSTEEMGLLAEGFGRVLLQEPYVSCGVMALSLLNKLGTKALAYVDKEQILTGQLRLCLPIWDPGLVGTVGLPQMQAHLQEGQHYVLYGSKEWMIGVGGADYYLLVAHIANNSDLGIFLVAQNAEGLRCEQAIFYDDRHAGRLSLDGSPAVLLLQDNPAVVLELLNQALHSGIVAYCAELAGVAYTAFELTREYVCERRQFGRAIGSNQVIQHRLVDLYVLIEEVRAFWRAVAGQPDERQVTALLVQTQKMADKLWQEALQLHGAIGMTEEYKLGAYLRRLAVASTLFGNRAQHLDRLAALELEVVA</sequence>
<evidence type="ECO:0000256" key="2">
    <source>
        <dbReference type="ARBA" id="ARBA00009347"/>
    </source>
</evidence>
<organism evidence="8 9">
    <name type="scientific">Alcaligenes endophyticus</name>
    <dbReference type="NCBI Taxonomy" id="1929088"/>
    <lineage>
        <taxon>Bacteria</taxon>
        <taxon>Pseudomonadati</taxon>
        <taxon>Pseudomonadota</taxon>
        <taxon>Betaproteobacteria</taxon>
        <taxon>Burkholderiales</taxon>
        <taxon>Alcaligenaceae</taxon>
        <taxon>Alcaligenes</taxon>
    </lineage>
</organism>
<evidence type="ECO:0000256" key="4">
    <source>
        <dbReference type="ARBA" id="ARBA00022827"/>
    </source>
</evidence>
<keyword evidence="5" id="KW-0560">Oxidoreductase</keyword>
<accession>A0ABT8EJW0</accession>
<dbReference type="InterPro" id="IPR037069">
    <property type="entry name" value="AcylCoA_DH/ox_N_sf"/>
</dbReference>
<dbReference type="InterPro" id="IPR013786">
    <property type="entry name" value="AcylCoA_DH/ox_N"/>
</dbReference>
<evidence type="ECO:0000256" key="3">
    <source>
        <dbReference type="ARBA" id="ARBA00022630"/>
    </source>
</evidence>